<keyword evidence="5 7" id="KW-0378">Hydrolase</keyword>
<evidence type="ECO:0000313" key="9">
    <source>
        <dbReference type="Proteomes" id="UP000316008"/>
    </source>
</evidence>
<evidence type="ECO:0000313" key="8">
    <source>
        <dbReference type="EMBL" id="TSJ45748.1"/>
    </source>
</evidence>
<evidence type="ECO:0000256" key="3">
    <source>
        <dbReference type="ARBA" id="ARBA00022670"/>
    </source>
</evidence>
<dbReference type="InterPro" id="IPR019500">
    <property type="entry name" value="Pep_S46"/>
</dbReference>
<reference evidence="8 9" key="1">
    <citation type="submission" date="2019-07" db="EMBL/GenBank/DDBJ databases">
        <authorList>
            <person name="Huq M.A."/>
        </authorList>
    </citation>
    <scope>NUCLEOTIDE SEQUENCE [LARGE SCALE GENOMIC DNA]</scope>
    <source>
        <strain evidence="8 9">MAH-3</strain>
    </source>
</reference>
<dbReference type="PANTHER" id="PTHR38469:SF1">
    <property type="entry name" value="PERIPLASMIC PEPTIDASE SUBFAMILY S1B"/>
    <property type="match status" value="1"/>
</dbReference>
<evidence type="ECO:0000256" key="2">
    <source>
        <dbReference type="ARBA" id="ARBA00022438"/>
    </source>
</evidence>
<organism evidence="8 9">
    <name type="scientific">Fluviicola chungangensis</name>
    <dbReference type="NCBI Taxonomy" id="2597671"/>
    <lineage>
        <taxon>Bacteria</taxon>
        <taxon>Pseudomonadati</taxon>
        <taxon>Bacteroidota</taxon>
        <taxon>Flavobacteriia</taxon>
        <taxon>Flavobacteriales</taxon>
        <taxon>Crocinitomicaceae</taxon>
        <taxon>Fluviicola</taxon>
    </lineage>
</organism>
<dbReference type="EMBL" id="VLPL01000003">
    <property type="protein sequence ID" value="TSJ45748.1"/>
    <property type="molecule type" value="Genomic_DNA"/>
</dbReference>
<name>A0A556N132_9FLAO</name>
<evidence type="ECO:0000256" key="6">
    <source>
        <dbReference type="ARBA" id="ARBA00022825"/>
    </source>
</evidence>
<comment type="similarity">
    <text evidence="1 7">Belongs to the peptidase S46 family.</text>
</comment>
<keyword evidence="2 7" id="KW-0031">Aminopeptidase</keyword>
<evidence type="ECO:0000256" key="5">
    <source>
        <dbReference type="ARBA" id="ARBA00022801"/>
    </source>
</evidence>
<gene>
    <name evidence="8" type="ORF">FO442_08340</name>
</gene>
<comment type="caution">
    <text evidence="8">The sequence shown here is derived from an EMBL/GenBank/DDBJ whole genome shotgun (WGS) entry which is preliminary data.</text>
</comment>
<evidence type="ECO:0000256" key="7">
    <source>
        <dbReference type="RuleBase" id="RU366067"/>
    </source>
</evidence>
<keyword evidence="4" id="KW-0732">Signal</keyword>
<dbReference type="Proteomes" id="UP000316008">
    <property type="component" value="Unassembled WGS sequence"/>
</dbReference>
<sequence length="706" mass="80243">MKNCLVAMILFLGFALHAEEGMLIPSLLQAFESDMKAKGMKLSAADIYSVNHASLKDAIMHFGGGCTAELVSEKGLLLTNHHCGLDAVQKHSSTEHDYLKNGFWAKQFSDELPNPGLTATRIVRIEDVTEAVMFGVQGLEDGNKIAEVLKRNMKKLIEDATRGTHYQGDIQAFDYGNSFYLMVKEVFTDVRLVGAPPSSIGKFGGDTDNWVWPRHTGDFSVFRVYAGKDNNPAAYNTENVPYTPIKHLKIAFNDRKKGDFTMVYGFPGQTEQHLTSGNLKYYIEKQRPMEIDMRTKSLAVINEAMTKSDLTRIQYMAKQARIANAWKKYIGQIDGLKQLDAVSLKKKFEAEYIAKANSKEEWNRYAPLIDRMNKLVDEKAVYEYNYTLFVEYLFVGPEFFRLARNMEDLERNYGKYRENNELEAKIKTLISSAESFFKNYDVNVDKGIFDVQTPAFKNYLDKRFVIPSLSNQKLASEVYSKSILVNKEKYVAFLSKLTEKSFSKLAKDPGYKLFVECFTLMRNEIAAGANDYNVEMDALLKDFVEGKLKMFPDGKNWPDANSTLRVTYGLLEGSAPVDGMAYTEHTTLKGMVDKYNTGNPDFDLDQRMIDLYQSKNYGNYSQNGELWVCFTGSNHTTGGNSGSPVLDANGNLMGLNFDRSWESTMSDFYFDPNRCRNIVVDIRYVMWVMDVYCGAKHLVDEMELVK</sequence>
<keyword evidence="9" id="KW-1185">Reference proteome</keyword>
<proteinExistence type="inferred from homology"/>
<dbReference type="InterPro" id="IPR009003">
    <property type="entry name" value="Peptidase_S1_PA"/>
</dbReference>
<dbReference type="Gene3D" id="2.40.10.10">
    <property type="entry name" value="Trypsin-like serine proteases"/>
    <property type="match status" value="1"/>
</dbReference>
<dbReference type="GO" id="GO:0043171">
    <property type="term" value="P:peptide catabolic process"/>
    <property type="evidence" value="ECO:0007669"/>
    <property type="project" value="UniProtKB-UniRule"/>
</dbReference>
<dbReference type="InterPro" id="IPR043504">
    <property type="entry name" value="Peptidase_S1_PA_chymotrypsin"/>
</dbReference>
<evidence type="ECO:0000256" key="1">
    <source>
        <dbReference type="ARBA" id="ARBA00010491"/>
    </source>
</evidence>
<dbReference type="OrthoDB" id="9805367at2"/>
<accession>A0A556N132</accession>
<dbReference type="GO" id="GO:0006508">
    <property type="term" value="P:proteolysis"/>
    <property type="evidence" value="ECO:0007669"/>
    <property type="project" value="UniProtKB-KW"/>
</dbReference>
<dbReference type="GO" id="GO:0008239">
    <property type="term" value="F:dipeptidyl-peptidase activity"/>
    <property type="evidence" value="ECO:0007669"/>
    <property type="project" value="UniProtKB-UniRule"/>
</dbReference>
<protein>
    <recommendedName>
        <fullName evidence="7">Dipeptidyl-peptidase</fullName>
        <ecNumber evidence="7">3.4.14.-</ecNumber>
    </recommendedName>
</protein>
<comment type="function">
    <text evidence="7">Catalyzes the removal of dipeptides from the N-terminus of oligopeptides.</text>
</comment>
<evidence type="ECO:0000256" key="4">
    <source>
        <dbReference type="ARBA" id="ARBA00022729"/>
    </source>
</evidence>
<dbReference type="AlphaFoldDB" id="A0A556N132"/>
<keyword evidence="6 7" id="KW-0720">Serine protease</keyword>
<dbReference type="Pfam" id="PF10459">
    <property type="entry name" value="Peptidase_S46"/>
    <property type="match status" value="1"/>
</dbReference>
<dbReference type="PANTHER" id="PTHR38469">
    <property type="entry name" value="PERIPLASMIC PEPTIDASE SUBFAMILY S1B"/>
    <property type="match status" value="1"/>
</dbReference>
<dbReference type="EC" id="3.4.14.-" evidence="7"/>
<dbReference type="RefSeq" id="WP_144332704.1">
    <property type="nucleotide sequence ID" value="NZ_VLPL01000003.1"/>
</dbReference>
<keyword evidence="3 7" id="KW-0645">Protease</keyword>
<dbReference type="GO" id="GO:0070009">
    <property type="term" value="F:serine-type aminopeptidase activity"/>
    <property type="evidence" value="ECO:0007669"/>
    <property type="project" value="UniProtKB-UniRule"/>
</dbReference>
<dbReference type="SUPFAM" id="SSF50494">
    <property type="entry name" value="Trypsin-like serine proteases"/>
    <property type="match status" value="2"/>
</dbReference>